<comment type="caution">
    <text evidence="10">The sequence shown here is derived from an EMBL/GenBank/DDBJ whole genome shotgun (WGS) entry which is preliminary data.</text>
</comment>
<dbReference type="FunFam" id="1.25.40.120:FF:000035">
    <property type="entry name" value="Geranylgeranyl transferase type-2 subunit alpha"/>
    <property type="match status" value="1"/>
</dbReference>
<name>A0A0J9XKU3_GEOCN</name>
<protein>
    <recommendedName>
        <fullName evidence="3 9">Geranylgeranyl transferase type-2 subunit alpha</fullName>
        <ecNumber evidence="2 9">2.5.1.60</ecNumber>
    </recommendedName>
    <alternativeName>
        <fullName evidence="7 9">Geranylgeranyl transferase type II subunit alpha</fullName>
    </alternativeName>
</protein>
<evidence type="ECO:0000256" key="5">
    <source>
        <dbReference type="ARBA" id="ARBA00022679"/>
    </source>
</evidence>
<evidence type="ECO:0000256" key="8">
    <source>
        <dbReference type="ARBA" id="ARBA00047658"/>
    </source>
</evidence>
<evidence type="ECO:0000256" key="7">
    <source>
        <dbReference type="ARBA" id="ARBA00031267"/>
    </source>
</evidence>
<comment type="catalytic activity">
    <reaction evidence="8 9">
        <text>geranylgeranyl diphosphate + L-cysteinyl-[protein] = S-geranylgeranyl-L-cysteinyl-[protein] + diphosphate</text>
        <dbReference type="Rhea" id="RHEA:21240"/>
        <dbReference type="Rhea" id="RHEA-COMP:10131"/>
        <dbReference type="Rhea" id="RHEA-COMP:11537"/>
        <dbReference type="ChEBI" id="CHEBI:29950"/>
        <dbReference type="ChEBI" id="CHEBI:33019"/>
        <dbReference type="ChEBI" id="CHEBI:57533"/>
        <dbReference type="ChEBI" id="CHEBI:86021"/>
        <dbReference type="EC" id="2.5.1.60"/>
    </reaction>
</comment>
<dbReference type="EC" id="2.5.1.60" evidence="2 9"/>
<evidence type="ECO:0000256" key="3">
    <source>
        <dbReference type="ARBA" id="ARBA00014772"/>
    </source>
</evidence>
<keyword evidence="5 9" id="KW-0808">Transferase</keyword>
<dbReference type="STRING" id="1173061.A0A0J9XKU3"/>
<sequence length="328" mass="39367">MKHSVRRVKTTQELITKKHNHDAPLIKEYQDLMALAFRNRENNVLDESAFKVTTDLLDRNPENYTVWNMRREILTNLFKEKSPEEQKKLILGDLYFVQSKFKSFPKVYWLWNHRRWCLELDPTADWKQELELVNYLLEKDSRNFHGWHYRRFVIQKLEQATSTSLTTEEFKYTTKKINENFSNYSAWHNRTKLLPAYLETAEASDRRTTIYSELEYAIQAIYTDPDDQSAWLYHQWLLIETKELVPDMTTEEFFDLVSKQIDSIGELYEVEPDSSNCMFFLVKYLIHCKKITGKSPKTSFSAEDLLNKLQQTDAMRKNMYKYYESFIL</sequence>
<dbReference type="InterPro" id="IPR002088">
    <property type="entry name" value="Prenyl_trans_a"/>
</dbReference>
<keyword evidence="4 9" id="KW-0637">Prenyltransferase</keyword>
<evidence type="ECO:0000256" key="4">
    <source>
        <dbReference type="ARBA" id="ARBA00022602"/>
    </source>
</evidence>
<dbReference type="Gene3D" id="1.25.40.120">
    <property type="entry name" value="Protein prenylyltransferase"/>
    <property type="match status" value="1"/>
</dbReference>
<dbReference type="OrthoDB" id="1658at2759"/>
<evidence type="ECO:0000256" key="9">
    <source>
        <dbReference type="RuleBase" id="RU367120"/>
    </source>
</evidence>
<organism evidence="10 11">
    <name type="scientific">Geotrichum candidum</name>
    <name type="common">Oospora lactis</name>
    <name type="synonym">Dipodascus geotrichum</name>
    <dbReference type="NCBI Taxonomy" id="1173061"/>
    <lineage>
        <taxon>Eukaryota</taxon>
        <taxon>Fungi</taxon>
        <taxon>Dikarya</taxon>
        <taxon>Ascomycota</taxon>
        <taxon>Saccharomycotina</taxon>
        <taxon>Dipodascomycetes</taxon>
        <taxon>Dipodascales</taxon>
        <taxon>Dipodascaceae</taxon>
        <taxon>Geotrichum</taxon>
    </lineage>
</organism>
<keyword evidence="6" id="KW-0677">Repeat</keyword>
<dbReference type="Proteomes" id="UP000242525">
    <property type="component" value="Unassembled WGS sequence"/>
</dbReference>
<gene>
    <name evidence="10" type="ORF">BN980_GECA25s00923g</name>
</gene>
<dbReference type="Pfam" id="PF01239">
    <property type="entry name" value="PPTA"/>
    <property type="match status" value="5"/>
</dbReference>
<dbReference type="PROSITE" id="PS51147">
    <property type="entry name" value="PFTA"/>
    <property type="match status" value="5"/>
</dbReference>
<dbReference type="PANTHER" id="PTHR11129">
    <property type="entry name" value="PROTEIN FARNESYLTRANSFERASE ALPHA SUBUNIT/RAB GERANYLGERANYL TRANSFERASE ALPHA SUBUNIT"/>
    <property type="match status" value="1"/>
</dbReference>
<dbReference type="GO" id="GO:0005968">
    <property type="term" value="C:Rab-protein geranylgeranyltransferase complex"/>
    <property type="evidence" value="ECO:0007669"/>
    <property type="project" value="TreeGrafter"/>
</dbReference>
<comment type="similarity">
    <text evidence="1 9">Belongs to the protein prenyltransferase subunit alpha family.</text>
</comment>
<evidence type="ECO:0000256" key="2">
    <source>
        <dbReference type="ARBA" id="ARBA00012656"/>
    </source>
</evidence>
<evidence type="ECO:0000313" key="11">
    <source>
        <dbReference type="Proteomes" id="UP000242525"/>
    </source>
</evidence>
<evidence type="ECO:0000313" key="10">
    <source>
        <dbReference type="EMBL" id="CDO57811.1"/>
    </source>
</evidence>
<comment type="function">
    <text evidence="9">Catalyzes the transfer of a geranyl-geranyl moiety from geranyl-geranyl pyrophosphate to cysteines occuring in specific C-terminal amino acid sequences.</text>
</comment>
<evidence type="ECO:0000256" key="1">
    <source>
        <dbReference type="ARBA" id="ARBA00006734"/>
    </source>
</evidence>
<reference evidence="10" key="1">
    <citation type="submission" date="2014-03" db="EMBL/GenBank/DDBJ databases">
        <authorList>
            <person name="Casaregola S."/>
        </authorList>
    </citation>
    <scope>NUCLEOTIDE SEQUENCE [LARGE SCALE GENOMIC DNA]</scope>
    <source>
        <strain evidence="10">CLIB 918</strain>
    </source>
</reference>
<dbReference type="AlphaFoldDB" id="A0A0J9XKU3"/>
<dbReference type="GO" id="GO:0004663">
    <property type="term" value="F:Rab geranylgeranyltransferase activity"/>
    <property type="evidence" value="ECO:0007669"/>
    <property type="project" value="UniProtKB-UniRule"/>
</dbReference>
<proteinExistence type="inferred from homology"/>
<evidence type="ECO:0000256" key="6">
    <source>
        <dbReference type="ARBA" id="ARBA00022737"/>
    </source>
</evidence>
<accession>A0A0J9XKU3</accession>
<dbReference type="PANTHER" id="PTHR11129:SF2">
    <property type="entry name" value="GERANYLGERANYL TRANSFERASE TYPE-2 SUBUNIT ALPHA"/>
    <property type="match status" value="1"/>
</dbReference>
<dbReference type="EMBL" id="CCBN010000025">
    <property type="protein sequence ID" value="CDO57811.1"/>
    <property type="molecule type" value="Genomic_DNA"/>
</dbReference>
<keyword evidence="11" id="KW-1185">Reference proteome</keyword>
<dbReference type="SUPFAM" id="SSF48439">
    <property type="entry name" value="Protein prenylyltransferase"/>
    <property type="match status" value="1"/>
</dbReference>
<dbReference type="GO" id="GO:0097354">
    <property type="term" value="P:prenylation"/>
    <property type="evidence" value="ECO:0007669"/>
    <property type="project" value="UniProtKB-UniRule"/>
</dbReference>